<reference evidence="5 6" key="1">
    <citation type="submission" date="2017-01" db="EMBL/GenBank/DDBJ databases">
        <authorList>
            <person name="Mah S.A."/>
            <person name="Swanson W.J."/>
            <person name="Moy G.W."/>
            <person name="Vacquier V.D."/>
        </authorList>
    </citation>
    <scope>NUCLEOTIDE SEQUENCE [LARGE SCALE GENOMIC DNA]</scope>
    <source>
        <strain evidence="5 6">DSM 7027</strain>
    </source>
</reference>
<keyword evidence="3" id="KW-0804">Transcription</keyword>
<dbReference type="RefSeq" id="WP_010322566.1">
    <property type="nucleotide sequence ID" value="NZ_FTMN01000006.1"/>
</dbReference>
<dbReference type="InterPro" id="IPR000835">
    <property type="entry name" value="HTH_MarR-typ"/>
</dbReference>
<dbReference type="Pfam" id="PF12802">
    <property type="entry name" value="MarR_2"/>
    <property type="match status" value="1"/>
</dbReference>
<dbReference type="InterPro" id="IPR036388">
    <property type="entry name" value="WH-like_DNA-bd_sf"/>
</dbReference>
<proteinExistence type="predicted"/>
<dbReference type="PANTHER" id="PTHR42756">
    <property type="entry name" value="TRANSCRIPTIONAL REGULATOR, MARR"/>
    <property type="match status" value="1"/>
</dbReference>
<dbReference type="EMBL" id="FTMN01000006">
    <property type="protein sequence ID" value="SIQ57918.1"/>
    <property type="molecule type" value="Genomic_DNA"/>
</dbReference>
<keyword evidence="2 5" id="KW-0238">DNA-binding</keyword>
<dbReference type="PRINTS" id="PR00598">
    <property type="entry name" value="HTHMARR"/>
</dbReference>
<dbReference type="Gene3D" id="1.10.10.10">
    <property type="entry name" value="Winged helix-like DNA-binding domain superfamily/Winged helix DNA-binding domain"/>
    <property type="match status" value="1"/>
</dbReference>
<evidence type="ECO:0000313" key="5">
    <source>
        <dbReference type="EMBL" id="SIQ57918.1"/>
    </source>
</evidence>
<dbReference type="eggNOG" id="COG1846">
    <property type="taxonomic scope" value="Bacteria"/>
</dbReference>
<evidence type="ECO:0000256" key="1">
    <source>
        <dbReference type="ARBA" id="ARBA00023015"/>
    </source>
</evidence>
<dbReference type="Proteomes" id="UP000186895">
    <property type="component" value="Unassembled WGS sequence"/>
</dbReference>
<evidence type="ECO:0000259" key="4">
    <source>
        <dbReference type="PROSITE" id="PS50995"/>
    </source>
</evidence>
<protein>
    <submittedName>
        <fullName evidence="5">DNA-binding transcriptional regulator, MarR family</fullName>
    </submittedName>
</protein>
<dbReference type="AlphaFoldDB" id="A0A1N6TWZ2"/>
<dbReference type="InterPro" id="IPR036390">
    <property type="entry name" value="WH_DNA-bd_sf"/>
</dbReference>
<dbReference type="SMART" id="SM00347">
    <property type="entry name" value="HTH_MARR"/>
    <property type="match status" value="1"/>
</dbReference>
<dbReference type="GO" id="GO:0003700">
    <property type="term" value="F:DNA-binding transcription factor activity"/>
    <property type="evidence" value="ECO:0007669"/>
    <property type="project" value="InterPro"/>
</dbReference>
<dbReference type="PANTHER" id="PTHR42756:SF1">
    <property type="entry name" value="TRANSCRIPTIONAL REPRESSOR OF EMRAB OPERON"/>
    <property type="match status" value="1"/>
</dbReference>
<dbReference type="GO" id="GO:0003677">
    <property type="term" value="F:DNA binding"/>
    <property type="evidence" value="ECO:0007669"/>
    <property type="project" value="UniProtKB-KW"/>
</dbReference>
<evidence type="ECO:0000313" key="6">
    <source>
        <dbReference type="Proteomes" id="UP000186895"/>
    </source>
</evidence>
<sequence>MPRERISFTELFDSSKQHWPESTEGVSSIAPAIYRLHEHLSTLADGLFKQYSLQGAEFETLCALRNSPEPYRITPTELYRKLLVSSGGMTKILVRLEDKGLIERPANPEDARSRLVALTAKGKALIEEVTEHLLQQEAVLIEKAVQSDQLEQLLMQWLENLEDAHKA</sequence>
<dbReference type="PROSITE" id="PS50995">
    <property type="entry name" value="HTH_MARR_2"/>
    <property type="match status" value="1"/>
</dbReference>
<keyword evidence="1" id="KW-0805">Transcription regulation</keyword>
<evidence type="ECO:0000256" key="3">
    <source>
        <dbReference type="ARBA" id="ARBA00023163"/>
    </source>
</evidence>
<organism evidence="5 6">
    <name type="scientific">Marinobacterium stanieri</name>
    <dbReference type="NCBI Taxonomy" id="49186"/>
    <lineage>
        <taxon>Bacteria</taxon>
        <taxon>Pseudomonadati</taxon>
        <taxon>Pseudomonadota</taxon>
        <taxon>Gammaproteobacteria</taxon>
        <taxon>Oceanospirillales</taxon>
        <taxon>Oceanospirillaceae</taxon>
        <taxon>Marinobacterium</taxon>
    </lineage>
</organism>
<accession>A0A1N6TWZ2</accession>
<dbReference type="STRING" id="49186.SAMN05421647_10676"/>
<dbReference type="SUPFAM" id="SSF46785">
    <property type="entry name" value="Winged helix' DNA-binding domain"/>
    <property type="match status" value="1"/>
</dbReference>
<gene>
    <name evidence="5" type="ORF">SAMN05421647_10676</name>
</gene>
<evidence type="ECO:0000256" key="2">
    <source>
        <dbReference type="ARBA" id="ARBA00023125"/>
    </source>
</evidence>
<name>A0A1N6TWZ2_9GAMM</name>
<feature type="domain" description="HTH marR-type" evidence="4">
    <location>
        <begin position="26"/>
        <end position="163"/>
    </location>
</feature>
<keyword evidence="6" id="KW-1185">Reference proteome</keyword>